<sequence length="608" mass="68368">IANQFGVNYRTLLRLSKGGRSISSFNKTKHLLSDMEEELILEYVLESAAQGFPDTLHCQQGHYGHHLDKARAQGLNPPAVSHWFNEIVKNRYVDAGIKPENTYAMDESENTTVLITICADGTSTKPVVVFKGENMMSSWFKDNVADCMITRSRNGWTEQEIAEDWIKKFDEETRVKADGEPRALFLDGHNSHYSPKLLRYAKMCNLIIFEYPPHCTHALQGLDAIEIFEEEHNHGVGKGDFALVFGTAFLKAAQPELIKTSFSATGIIPFNPNVISAEKMKLSKPTSVKGTFPLVQPSPVRAAVKELDPVIDPVLQMLSMPPQHTAQKLNTPTHSVNKSKPFTPSKAVQILISQLSATVSGSFLVSESLLKYTTPILIPILEKLPEHRHHNWDTGDMPINTVEFTKQQLGDIVTRLAQELTSAQVHLLACDDTISRLQAQLIIQIMHLIKLNKILLMKEKIKEADGRLQLFPGGFGRILTDDDCIALQEEAEARKAAKELQKTKKNKDRLTKKSILEEQKHQWDRIRQEHKVASATYKAECTALKALGVRKTNWPKAPKGKKKPTLNEICLLMAPVEQNALNDEDEVRSQEDSGEWSSEDSEAEFFYK</sequence>
<organism evidence="4 5">
    <name type="scientific">Sphaerobolus stellatus (strain SS14)</name>
    <dbReference type="NCBI Taxonomy" id="990650"/>
    <lineage>
        <taxon>Eukaryota</taxon>
        <taxon>Fungi</taxon>
        <taxon>Dikarya</taxon>
        <taxon>Basidiomycota</taxon>
        <taxon>Agaricomycotina</taxon>
        <taxon>Agaricomycetes</taxon>
        <taxon>Phallomycetidae</taxon>
        <taxon>Geastrales</taxon>
        <taxon>Sphaerobolaceae</taxon>
        <taxon>Sphaerobolus</taxon>
    </lineage>
</organism>
<feature type="compositionally biased region" description="Acidic residues" evidence="2">
    <location>
        <begin position="582"/>
        <end position="608"/>
    </location>
</feature>
<dbReference type="InterPro" id="IPR004875">
    <property type="entry name" value="DDE_SF_endonuclease_dom"/>
</dbReference>
<evidence type="ECO:0000256" key="2">
    <source>
        <dbReference type="SAM" id="MobiDB-lite"/>
    </source>
</evidence>
<protein>
    <recommendedName>
        <fullName evidence="3">DDE-1 domain-containing protein</fullName>
    </recommendedName>
</protein>
<proteinExistence type="predicted"/>
<evidence type="ECO:0000259" key="3">
    <source>
        <dbReference type="Pfam" id="PF03184"/>
    </source>
</evidence>
<dbReference type="HOGENOM" id="CLU_025150_1_0_1"/>
<evidence type="ECO:0000313" key="5">
    <source>
        <dbReference type="Proteomes" id="UP000054279"/>
    </source>
</evidence>
<name>A0A0C9V0L5_SPHS4</name>
<reference evidence="4 5" key="1">
    <citation type="submission" date="2014-06" db="EMBL/GenBank/DDBJ databases">
        <title>Evolutionary Origins and Diversification of the Mycorrhizal Mutualists.</title>
        <authorList>
            <consortium name="DOE Joint Genome Institute"/>
            <consortium name="Mycorrhizal Genomics Consortium"/>
            <person name="Kohler A."/>
            <person name="Kuo A."/>
            <person name="Nagy L.G."/>
            <person name="Floudas D."/>
            <person name="Copeland A."/>
            <person name="Barry K.W."/>
            <person name="Cichocki N."/>
            <person name="Veneault-Fourrey C."/>
            <person name="LaButti K."/>
            <person name="Lindquist E.A."/>
            <person name="Lipzen A."/>
            <person name="Lundell T."/>
            <person name="Morin E."/>
            <person name="Murat C."/>
            <person name="Riley R."/>
            <person name="Ohm R."/>
            <person name="Sun H."/>
            <person name="Tunlid A."/>
            <person name="Henrissat B."/>
            <person name="Grigoriev I.V."/>
            <person name="Hibbett D.S."/>
            <person name="Martin F."/>
        </authorList>
    </citation>
    <scope>NUCLEOTIDE SEQUENCE [LARGE SCALE GENOMIC DNA]</scope>
    <source>
        <strain evidence="4 5">SS14</strain>
    </source>
</reference>
<dbReference type="EMBL" id="KN837252">
    <property type="protein sequence ID" value="KIJ30915.1"/>
    <property type="molecule type" value="Genomic_DNA"/>
</dbReference>
<gene>
    <name evidence="4" type="ORF">M422DRAFT_186543</name>
</gene>
<dbReference type="AlphaFoldDB" id="A0A0C9V0L5"/>
<keyword evidence="1" id="KW-0175">Coiled coil</keyword>
<evidence type="ECO:0000313" key="4">
    <source>
        <dbReference type="EMBL" id="KIJ30915.1"/>
    </source>
</evidence>
<evidence type="ECO:0000256" key="1">
    <source>
        <dbReference type="SAM" id="Coils"/>
    </source>
</evidence>
<dbReference type="Proteomes" id="UP000054279">
    <property type="component" value="Unassembled WGS sequence"/>
</dbReference>
<keyword evidence="5" id="KW-1185">Reference proteome</keyword>
<feature type="coiled-coil region" evidence="1">
    <location>
        <begin position="486"/>
        <end position="513"/>
    </location>
</feature>
<dbReference type="OrthoDB" id="2917041at2759"/>
<dbReference type="Pfam" id="PF03184">
    <property type="entry name" value="DDE_1"/>
    <property type="match status" value="1"/>
</dbReference>
<feature type="domain" description="DDE-1" evidence="3">
    <location>
        <begin position="111"/>
        <end position="224"/>
    </location>
</feature>
<feature type="region of interest" description="Disordered" evidence="2">
    <location>
        <begin position="580"/>
        <end position="608"/>
    </location>
</feature>
<accession>A0A0C9V0L5</accession>
<dbReference type="GO" id="GO:0003676">
    <property type="term" value="F:nucleic acid binding"/>
    <property type="evidence" value="ECO:0007669"/>
    <property type="project" value="InterPro"/>
</dbReference>
<feature type="non-terminal residue" evidence="4">
    <location>
        <position position="1"/>
    </location>
</feature>